<dbReference type="GO" id="GO:0000724">
    <property type="term" value="P:double-strand break repair via homologous recombination"/>
    <property type="evidence" value="ECO:0007669"/>
    <property type="project" value="UniProtKB-UniRule"/>
</dbReference>
<comment type="function">
    <text evidence="11">A helicase/nuclease that prepares dsDNA breaks (DSB) for recombinational DNA repair. Binds to DSBs and unwinds DNA via a highly rapid and processive ATP-dependent bidirectional helicase activity. Unwinds dsDNA until it encounters a Chi (crossover hotspot instigator) sequence from the 3' direction. Cuts ssDNA a few nucleotides 3' to the Chi site. The properties and activities of the enzyme are changed at Chi. The Chi-altered holoenzyme produces a long 3'-ssDNA overhang and facilitates RecA-binding to the ssDNA for homologous DNA recombination and repair. Holoenzyme degrades any linearized DNA that is unable to undergo homologous recombination. In the holoenzyme this subunit has ssDNA-dependent ATPase and 5'-3' helicase activity. When added to pre-assembled RecBC greatly stimulates nuclease activity and augments holoenzyme processivity. Negatively regulates the RecA-loading ability of RecBCD.</text>
</comment>
<dbReference type="RefSeq" id="WP_021247727.1">
    <property type="nucleotide sequence ID" value="NZ_ATJV01000001.1"/>
</dbReference>
<evidence type="ECO:0000256" key="6">
    <source>
        <dbReference type="ARBA" id="ARBA00022839"/>
    </source>
</evidence>
<dbReference type="SUPFAM" id="SSF52540">
    <property type="entry name" value="P-loop containing nucleoside triphosphate hydrolases"/>
    <property type="match status" value="2"/>
</dbReference>
<feature type="binding site" evidence="11">
    <location>
        <begin position="183"/>
        <end position="190"/>
    </location>
    <ligand>
        <name>ATP</name>
        <dbReference type="ChEBI" id="CHEBI:30616"/>
    </ligand>
</feature>
<evidence type="ECO:0000256" key="2">
    <source>
        <dbReference type="ARBA" id="ARBA00022741"/>
    </source>
</evidence>
<keyword evidence="5 11" id="KW-0347">Helicase</keyword>
<feature type="region of interest" description="Disordered" evidence="12">
    <location>
        <begin position="357"/>
        <end position="377"/>
    </location>
</feature>
<dbReference type="GO" id="GO:0003677">
    <property type="term" value="F:DNA binding"/>
    <property type="evidence" value="ECO:0007669"/>
    <property type="project" value="UniProtKB-UniRule"/>
</dbReference>
<comment type="miscellaneous">
    <text evidence="11">In the RecBCD complex, RecB has a slow 3'-5' helicase, an exonuclease activity and loads RecA onto ssDNA, RecD has a fast 5'-3' helicase activity, while RecC stimulates the ATPase and processivity of the RecB helicase and contributes to recognition of the Chi site.</text>
</comment>
<dbReference type="PATRIC" id="fig|1348657.5.peg.268"/>
<dbReference type="GO" id="GO:0005524">
    <property type="term" value="F:ATP binding"/>
    <property type="evidence" value="ECO:0007669"/>
    <property type="project" value="UniProtKB-UniRule"/>
</dbReference>
<dbReference type="InterPro" id="IPR049550">
    <property type="entry name" value="RecD_N"/>
</dbReference>
<comment type="caution">
    <text evidence="14">The sequence shown here is derived from an EMBL/GenBank/DDBJ whole genome shotgun (WGS) entry which is preliminary data.</text>
</comment>
<evidence type="ECO:0000256" key="4">
    <source>
        <dbReference type="ARBA" id="ARBA00022801"/>
    </source>
</evidence>
<keyword evidence="7 11" id="KW-0067">ATP-binding</keyword>
<keyword evidence="6 11" id="KW-0269">Exonuclease</keyword>
<evidence type="ECO:0000313" key="14">
    <source>
        <dbReference type="EMBL" id="EPZ17439.1"/>
    </source>
</evidence>
<evidence type="ECO:0000256" key="5">
    <source>
        <dbReference type="ARBA" id="ARBA00022806"/>
    </source>
</evidence>
<protein>
    <recommendedName>
        <fullName evidence="11">RecBCD enzyme subunit RecD</fullName>
        <ecNumber evidence="11">5.6.2.3</ecNumber>
    </recommendedName>
    <alternativeName>
        <fullName evidence="11">DNA 5'-3' helicase subunit RecD</fullName>
    </alternativeName>
    <alternativeName>
        <fullName evidence="11">Exonuclease V subunit RecD</fullName>
        <shortName evidence="11">ExoV subunit RecD</shortName>
    </alternativeName>
    <alternativeName>
        <fullName evidence="11">Helicase/nuclease RecBCD subunit RecD</fullName>
    </alternativeName>
</protein>
<evidence type="ECO:0000259" key="13">
    <source>
        <dbReference type="SMART" id="SM00382"/>
    </source>
</evidence>
<dbReference type="InterPro" id="IPR041851">
    <property type="entry name" value="RecD_N_sf"/>
</dbReference>
<comment type="subunit">
    <text evidence="11">Heterotrimer of RecB, RecC and RecD. All subunits contribute to DNA-binding.</text>
</comment>
<name>T0AX45_9RHOO</name>
<evidence type="ECO:0000256" key="3">
    <source>
        <dbReference type="ARBA" id="ARBA00022763"/>
    </source>
</evidence>
<evidence type="ECO:0000256" key="11">
    <source>
        <dbReference type="HAMAP-Rule" id="MF_01487"/>
    </source>
</evidence>
<dbReference type="Pfam" id="PF13245">
    <property type="entry name" value="AAA_19"/>
    <property type="match status" value="1"/>
</dbReference>
<dbReference type="EMBL" id="ATJV01000001">
    <property type="protein sequence ID" value="EPZ17439.1"/>
    <property type="molecule type" value="Genomic_DNA"/>
</dbReference>
<keyword evidence="9 11" id="KW-0234">DNA repair</keyword>
<dbReference type="GO" id="GO:0043139">
    <property type="term" value="F:5'-3' DNA helicase activity"/>
    <property type="evidence" value="ECO:0007669"/>
    <property type="project" value="UniProtKB-UniRule"/>
</dbReference>
<reference evidence="14 15" key="1">
    <citation type="submission" date="2013-06" db="EMBL/GenBank/DDBJ databases">
        <title>Draft genome sequence of Thauera terpenica.</title>
        <authorList>
            <person name="Liu B."/>
            <person name="Frostegard A.H."/>
            <person name="Shapleigh J.P."/>
        </authorList>
    </citation>
    <scope>NUCLEOTIDE SEQUENCE [LARGE SCALE GENOMIC DNA]</scope>
    <source>
        <strain evidence="14 15">58Eu</strain>
    </source>
</reference>
<dbReference type="Pfam" id="PF13538">
    <property type="entry name" value="UvrD_C_2"/>
    <property type="match status" value="1"/>
</dbReference>
<dbReference type="AlphaFoldDB" id="T0AX45"/>
<proteinExistence type="inferred from homology"/>
<gene>
    <name evidence="11" type="primary">recD</name>
    <name evidence="14" type="ORF">M622_01325</name>
</gene>
<keyword evidence="2 11" id="KW-0547">Nucleotide-binding</keyword>
<dbReference type="STRING" id="1348657.M622_01325"/>
<accession>T0AX45</accession>
<dbReference type="Gene3D" id="3.40.50.300">
    <property type="entry name" value="P-loop containing nucleotide triphosphate hydrolases"/>
    <property type="match status" value="3"/>
</dbReference>
<evidence type="ECO:0000256" key="12">
    <source>
        <dbReference type="SAM" id="MobiDB-lite"/>
    </source>
</evidence>
<keyword evidence="8 11" id="KW-0238">DNA-binding</keyword>
<feature type="domain" description="AAA+ ATPase" evidence="13">
    <location>
        <begin position="175"/>
        <end position="375"/>
    </location>
</feature>
<dbReference type="EC" id="5.6.2.3" evidence="11"/>
<evidence type="ECO:0000313" key="15">
    <source>
        <dbReference type="Proteomes" id="UP000015455"/>
    </source>
</evidence>
<dbReference type="InterPro" id="IPR050534">
    <property type="entry name" value="Coronavir_polyprotein_1ab"/>
</dbReference>
<dbReference type="Proteomes" id="UP000015455">
    <property type="component" value="Unassembled WGS sequence"/>
</dbReference>
<dbReference type="GO" id="GO:0009338">
    <property type="term" value="C:exodeoxyribonuclease V complex"/>
    <property type="evidence" value="ECO:0007669"/>
    <property type="project" value="InterPro"/>
</dbReference>
<dbReference type="GO" id="GO:0016887">
    <property type="term" value="F:ATP hydrolysis activity"/>
    <property type="evidence" value="ECO:0007669"/>
    <property type="project" value="RHEA"/>
</dbReference>
<keyword evidence="15" id="KW-1185">Reference proteome</keyword>
<evidence type="ECO:0000256" key="9">
    <source>
        <dbReference type="ARBA" id="ARBA00023204"/>
    </source>
</evidence>
<organism evidence="14 15">
    <name type="scientific">Thauera terpenica 58Eu</name>
    <dbReference type="NCBI Taxonomy" id="1348657"/>
    <lineage>
        <taxon>Bacteria</taxon>
        <taxon>Pseudomonadati</taxon>
        <taxon>Pseudomonadota</taxon>
        <taxon>Betaproteobacteria</taxon>
        <taxon>Rhodocyclales</taxon>
        <taxon>Zoogloeaceae</taxon>
        <taxon>Thauera</taxon>
    </lineage>
</organism>
<evidence type="ECO:0000256" key="7">
    <source>
        <dbReference type="ARBA" id="ARBA00022840"/>
    </source>
</evidence>
<dbReference type="InterPro" id="IPR003593">
    <property type="entry name" value="AAA+_ATPase"/>
</dbReference>
<dbReference type="Gene3D" id="1.10.10.1020">
    <property type="entry name" value="RecBCD complex, subunit RecD, N-terminal domain"/>
    <property type="match status" value="1"/>
</dbReference>
<keyword evidence="4 11" id="KW-0378">Hydrolase</keyword>
<evidence type="ECO:0000256" key="1">
    <source>
        <dbReference type="ARBA" id="ARBA00022722"/>
    </source>
</evidence>
<dbReference type="SMART" id="SM00382">
    <property type="entry name" value="AAA"/>
    <property type="match status" value="1"/>
</dbReference>
<evidence type="ECO:0000256" key="10">
    <source>
        <dbReference type="ARBA" id="ARBA00023235"/>
    </source>
</evidence>
<comment type="catalytic activity">
    <reaction evidence="11">
        <text>ATP + H2O = ADP + phosphate + H(+)</text>
        <dbReference type="Rhea" id="RHEA:13065"/>
        <dbReference type="ChEBI" id="CHEBI:15377"/>
        <dbReference type="ChEBI" id="CHEBI:15378"/>
        <dbReference type="ChEBI" id="CHEBI:30616"/>
        <dbReference type="ChEBI" id="CHEBI:43474"/>
        <dbReference type="ChEBI" id="CHEBI:456216"/>
        <dbReference type="EC" id="5.6.2.3"/>
    </reaction>
</comment>
<dbReference type="InterPro" id="IPR006344">
    <property type="entry name" value="RecD"/>
</dbReference>
<dbReference type="CDD" id="cd17933">
    <property type="entry name" value="DEXSc_RecD-like"/>
    <property type="match status" value="1"/>
</dbReference>
<dbReference type="InterPro" id="IPR027417">
    <property type="entry name" value="P-loop_NTPase"/>
</dbReference>
<dbReference type="PANTHER" id="PTHR43788">
    <property type="entry name" value="DNA2/NAM7 HELICASE FAMILY MEMBER"/>
    <property type="match status" value="1"/>
</dbReference>
<dbReference type="NCBIfam" id="TIGR01447">
    <property type="entry name" value="recD"/>
    <property type="match status" value="1"/>
</dbReference>
<dbReference type="GO" id="GO:0017116">
    <property type="term" value="F:single-stranded DNA helicase activity"/>
    <property type="evidence" value="ECO:0007669"/>
    <property type="project" value="TreeGrafter"/>
</dbReference>
<dbReference type="PANTHER" id="PTHR43788:SF6">
    <property type="entry name" value="DNA HELICASE B"/>
    <property type="match status" value="1"/>
</dbReference>
<comment type="similarity">
    <text evidence="11">Belongs to the RecD family.</text>
</comment>
<dbReference type="GO" id="GO:0008854">
    <property type="term" value="F:exodeoxyribonuclease V activity"/>
    <property type="evidence" value="ECO:0007669"/>
    <property type="project" value="InterPro"/>
</dbReference>
<dbReference type="CDD" id="cd18809">
    <property type="entry name" value="SF1_C_RecD"/>
    <property type="match status" value="1"/>
</dbReference>
<dbReference type="Pfam" id="PF21185">
    <property type="entry name" value="RecD_N"/>
    <property type="match status" value="1"/>
</dbReference>
<dbReference type="eggNOG" id="COG0507">
    <property type="taxonomic scope" value="Bacteria"/>
</dbReference>
<dbReference type="InterPro" id="IPR027785">
    <property type="entry name" value="UvrD-like_helicase_C"/>
</dbReference>
<evidence type="ECO:0000256" key="8">
    <source>
        <dbReference type="ARBA" id="ARBA00023125"/>
    </source>
</evidence>
<keyword evidence="10 11" id="KW-0413">Isomerase</keyword>
<dbReference type="HAMAP" id="MF_01487">
    <property type="entry name" value="RecD"/>
    <property type="match status" value="1"/>
</dbReference>
<keyword evidence="3 11" id="KW-0227">DNA damage</keyword>
<sequence>MNDLAEGFARHLVAWARMLQAPADSLAVLDLAARRLALATSAGHVCVGLDVLLRQARAELAGEAPVAAGAEDEHDVRDASARLAQLRHQLHASGVVIDAAHAIDGVSAHPLVLDSGDRLYLRRHFDQERALAQALVARAAPALEGGAPALLDSLFPPRAADSPDWQKLAVALALQGRLTVISGGPGTGKTTTVAALLACLLDARPGLRIALAAPTGKAAARMLQALRQRAHSLPAALVARLPDEAFTVHRLLGVTAEVGRFRHHGGNPLALDVLVVDEASMLDLALAARLVDALPPTARLILLGDKDQLAAVEAGAVFAELSAQRSFSAAMQAHLAQVMARADAAAVLGAALEATADSPDEPARSAGQTHAPAADAASRSALTDAVIWLTESHRFRADSGIGRLAAEVRGGRGEAALAWLAAGADASASWIEDGGARLGAATLARIEAGYAPYVAALRARSGGQVGEIGTGVDVDAAMRAFERFRVLVAVRDGGRGLDALNAHLDAHLRAALGIAPDRSAAGRWYPGRPVIVLANDYLLGLFNGDIGLCLPTAQGELRVFFPAAEGGFRAIAPLRLPAHDTAFALTVHKSQGSEFEEVLLVLPARPVRVLTRELIYTAVTRAASRVSVAGAGEVFVAGCALRTQRSSGLRERLHEAAAARTARRISGASSPALSS</sequence>
<keyword evidence="1 11" id="KW-0540">Nuclease</keyword>